<accession>A0A1M4ECD8</accession>
<name>A0A1M4ECD8_9ACTN</name>
<feature type="region of interest" description="Disordered" evidence="1">
    <location>
        <begin position="1"/>
        <end position="21"/>
    </location>
</feature>
<protein>
    <submittedName>
        <fullName evidence="2">Uncharacterized protein</fullName>
    </submittedName>
</protein>
<dbReference type="EMBL" id="LT559118">
    <property type="protein sequence ID" value="SBO96328.1"/>
    <property type="molecule type" value="Genomic_DNA"/>
</dbReference>
<reference evidence="2" key="1">
    <citation type="submission" date="2016-04" db="EMBL/GenBank/DDBJ databases">
        <authorList>
            <person name="Evans L.H."/>
            <person name="Alamgir A."/>
            <person name="Owens N."/>
            <person name="Weber N.D."/>
            <person name="Virtaneva K."/>
            <person name="Barbian K."/>
            <person name="Babar A."/>
            <person name="Rosenke K."/>
        </authorList>
    </citation>
    <scope>NUCLEOTIDE SEQUENCE</scope>
    <source>
        <strain evidence="2">Nono1</strain>
    </source>
</reference>
<gene>
    <name evidence="2" type="ORF">BN4615_P5844</name>
</gene>
<sequence length="93" mass="9130">MATDGGAHQGHCGDACGKGEDGVQRGLAAHAQAHQRGLGQAEVVEDGTLGDDGIPQAGVHAGTVQQYHRAAGAPALRPQQATLIAVTSAGAGV</sequence>
<evidence type="ECO:0000256" key="1">
    <source>
        <dbReference type="SAM" id="MobiDB-lite"/>
    </source>
</evidence>
<dbReference type="AlphaFoldDB" id="A0A1M4ECD8"/>
<organism evidence="2">
    <name type="scientific">Nonomuraea gerenzanensis</name>
    <dbReference type="NCBI Taxonomy" id="93944"/>
    <lineage>
        <taxon>Bacteria</taxon>
        <taxon>Bacillati</taxon>
        <taxon>Actinomycetota</taxon>
        <taxon>Actinomycetes</taxon>
        <taxon>Streptosporangiales</taxon>
        <taxon>Streptosporangiaceae</taxon>
        <taxon>Nonomuraea</taxon>
    </lineage>
</organism>
<proteinExistence type="predicted"/>
<evidence type="ECO:0000313" key="2">
    <source>
        <dbReference type="EMBL" id="SBO96328.1"/>
    </source>
</evidence>